<name>V4KTX5_EUTSA</name>
<evidence type="ECO:0000256" key="8">
    <source>
        <dbReference type="ARBA" id="ARBA00023180"/>
    </source>
</evidence>
<dbReference type="FunFam" id="2.40.70.10:FF:000016">
    <property type="entry name" value="Probable aspartic protease At2g35615"/>
    <property type="match status" value="1"/>
</dbReference>
<dbReference type="GO" id="GO:0006508">
    <property type="term" value="P:proteolysis"/>
    <property type="evidence" value="ECO:0007669"/>
    <property type="project" value="UniProtKB-KW"/>
</dbReference>
<dbReference type="Gene3D" id="2.40.70.10">
    <property type="entry name" value="Acid Proteases"/>
    <property type="match status" value="2"/>
</dbReference>
<evidence type="ECO:0000256" key="4">
    <source>
        <dbReference type="ARBA" id="ARBA00022670"/>
    </source>
</evidence>
<evidence type="ECO:0000256" key="3">
    <source>
        <dbReference type="ARBA" id="ARBA00022525"/>
    </source>
</evidence>
<evidence type="ECO:0000313" key="11">
    <source>
        <dbReference type="Proteomes" id="UP000030689"/>
    </source>
</evidence>
<dbReference type="EMBL" id="KI517809">
    <property type="protein sequence ID" value="ESQ30818.1"/>
    <property type="molecule type" value="Genomic_DNA"/>
</dbReference>
<dbReference type="KEGG" id="eus:EUTSA_v10012077mg"/>
<keyword evidence="11" id="KW-1185">Reference proteome</keyword>
<dbReference type="eggNOG" id="KOG1339">
    <property type="taxonomic scope" value="Eukaryota"/>
</dbReference>
<evidence type="ECO:0000256" key="1">
    <source>
        <dbReference type="ARBA" id="ARBA00004613"/>
    </source>
</evidence>
<protein>
    <recommendedName>
        <fullName evidence="9">Peptidase A1 domain-containing protein</fullName>
    </recommendedName>
</protein>
<keyword evidence="6" id="KW-0064">Aspartyl protease</keyword>
<comment type="subcellular location">
    <subcellularLocation>
        <location evidence="1">Secreted</location>
    </subcellularLocation>
</comment>
<dbReference type="InterPro" id="IPR032861">
    <property type="entry name" value="TAXi_N"/>
</dbReference>
<dbReference type="Gramene" id="ESQ30818">
    <property type="protein sequence ID" value="ESQ30818"/>
    <property type="gene ID" value="EUTSA_v10012077mg"/>
</dbReference>
<evidence type="ECO:0000256" key="7">
    <source>
        <dbReference type="ARBA" id="ARBA00022801"/>
    </source>
</evidence>
<dbReference type="AlphaFoldDB" id="V4KTX5"/>
<organism evidence="10 11">
    <name type="scientific">Eutrema salsugineum</name>
    <name type="common">Saltwater cress</name>
    <name type="synonym">Sisymbrium salsugineum</name>
    <dbReference type="NCBI Taxonomy" id="72664"/>
    <lineage>
        <taxon>Eukaryota</taxon>
        <taxon>Viridiplantae</taxon>
        <taxon>Streptophyta</taxon>
        <taxon>Embryophyta</taxon>
        <taxon>Tracheophyta</taxon>
        <taxon>Spermatophyta</taxon>
        <taxon>Magnoliopsida</taxon>
        <taxon>eudicotyledons</taxon>
        <taxon>Gunneridae</taxon>
        <taxon>Pentapetalae</taxon>
        <taxon>rosids</taxon>
        <taxon>malvids</taxon>
        <taxon>Brassicales</taxon>
        <taxon>Brassicaceae</taxon>
        <taxon>Eutremeae</taxon>
        <taxon>Eutrema</taxon>
    </lineage>
</organism>
<evidence type="ECO:0000259" key="9">
    <source>
        <dbReference type="PROSITE" id="PS51767"/>
    </source>
</evidence>
<feature type="domain" description="Peptidase A1" evidence="9">
    <location>
        <begin position="104"/>
        <end position="445"/>
    </location>
</feature>
<dbReference type="GO" id="GO:0004190">
    <property type="term" value="F:aspartic-type endopeptidase activity"/>
    <property type="evidence" value="ECO:0007669"/>
    <property type="project" value="UniProtKB-KW"/>
</dbReference>
<evidence type="ECO:0000313" key="10">
    <source>
        <dbReference type="EMBL" id="ESQ30818.1"/>
    </source>
</evidence>
<keyword evidence="5" id="KW-0732">Signal</keyword>
<sequence>KCVIHGEWLRGLWETDVNLRKEVLISLLSSPFLSNANAHTKLGFTTDLIHRDSPKSPFYKPTETSSQRLRNAIRRSVNRVVHFSSKDASVDSPQTEITSNRGEYLMNISLGTPPFPIMAIADTGSDLIWTQCKPCDDCYTQNDPLFDPKASSTYKYFSCSSSQCSALGNQASCSTEDNTCPYSISYGDHSYTNGNVAADTLTLGSTNKRPVQLKNVIIGCGHNNNGTFNKEGSGIVGLGGGPVSLISQLGESIDGKFSYCLIPLSSENDKTSKINFGTSAVVSGTGAVSTPLITKSRETFYYLTLESISVGSKNIKFPVSDPGSGEGEGNIIIDSGTTLTMLPTTFYSELEDAVASSIDAERQNDPESPLSLCYSATANLKVPVITMHFDGADVKLDSSNSFVQLSEELVCFAFRGSEDLAIYGNLSQMNFLVGYDTVSKTVSFKPADCAKM</sequence>
<gene>
    <name evidence="10" type="ORF">EUTSA_v10012077mg</name>
</gene>
<dbReference type="SUPFAM" id="SSF50630">
    <property type="entry name" value="Acid proteases"/>
    <property type="match status" value="1"/>
</dbReference>
<dbReference type="InterPro" id="IPR034161">
    <property type="entry name" value="Pepsin-like_plant"/>
</dbReference>
<dbReference type="CDD" id="cd05476">
    <property type="entry name" value="pepsin_A_like_plant"/>
    <property type="match status" value="1"/>
</dbReference>
<keyword evidence="7" id="KW-0378">Hydrolase</keyword>
<dbReference type="Pfam" id="PF14541">
    <property type="entry name" value="TAXi_C"/>
    <property type="match status" value="1"/>
</dbReference>
<proteinExistence type="inferred from homology"/>
<dbReference type="InterPro" id="IPR032799">
    <property type="entry name" value="TAXi_C"/>
</dbReference>
<evidence type="ECO:0000256" key="6">
    <source>
        <dbReference type="ARBA" id="ARBA00022750"/>
    </source>
</evidence>
<dbReference type="GO" id="GO:0005576">
    <property type="term" value="C:extracellular region"/>
    <property type="evidence" value="ECO:0007669"/>
    <property type="project" value="UniProtKB-SubCell"/>
</dbReference>
<comment type="similarity">
    <text evidence="2">Belongs to the peptidase A1 family.</text>
</comment>
<evidence type="ECO:0000256" key="2">
    <source>
        <dbReference type="ARBA" id="ARBA00007447"/>
    </source>
</evidence>
<keyword evidence="3" id="KW-0964">Secreted</keyword>
<reference evidence="10 11" key="1">
    <citation type="journal article" date="2013" name="Front. Plant Sci.">
        <title>The Reference Genome of the Halophytic Plant Eutrema salsugineum.</title>
        <authorList>
            <person name="Yang R."/>
            <person name="Jarvis D.E."/>
            <person name="Chen H."/>
            <person name="Beilstein M.A."/>
            <person name="Grimwood J."/>
            <person name="Jenkins J."/>
            <person name="Shu S."/>
            <person name="Prochnik S."/>
            <person name="Xin M."/>
            <person name="Ma C."/>
            <person name="Schmutz J."/>
            <person name="Wing R.A."/>
            <person name="Mitchell-Olds T."/>
            <person name="Schumaker K.S."/>
            <person name="Wang X."/>
        </authorList>
    </citation>
    <scope>NUCLEOTIDE SEQUENCE [LARGE SCALE GENOMIC DNA]</scope>
</reference>
<dbReference type="Pfam" id="PF14543">
    <property type="entry name" value="TAXi_N"/>
    <property type="match status" value="1"/>
</dbReference>
<dbReference type="InterPro" id="IPR001969">
    <property type="entry name" value="Aspartic_peptidase_AS"/>
</dbReference>
<dbReference type="InterPro" id="IPR051708">
    <property type="entry name" value="Plant_Aspart_Prot_A1"/>
</dbReference>
<dbReference type="PANTHER" id="PTHR47967:SF66">
    <property type="entry name" value="ASPARTIC PROTEINASE CDR1-RELATED"/>
    <property type="match status" value="1"/>
</dbReference>
<keyword evidence="8" id="KW-0325">Glycoprotein</keyword>
<dbReference type="OMA" id="TYKTFSC"/>
<feature type="non-terminal residue" evidence="10">
    <location>
        <position position="1"/>
    </location>
</feature>
<evidence type="ECO:0000256" key="5">
    <source>
        <dbReference type="ARBA" id="ARBA00022729"/>
    </source>
</evidence>
<dbReference type="PROSITE" id="PS00141">
    <property type="entry name" value="ASP_PROTEASE"/>
    <property type="match status" value="2"/>
</dbReference>
<accession>V4KTX5</accession>
<dbReference type="PANTHER" id="PTHR47967">
    <property type="entry name" value="OS07G0603500 PROTEIN-RELATED"/>
    <property type="match status" value="1"/>
</dbReference>
<dbReference type="InterPro" id="IPR033121">
    <property type="entry name" value="PEPTIDASE_A1"/>
</dbReference>
<dbReference type="Proteomes" id="UP000030689">
    <property type="component" value="Unassembled WGS sequence"/>
</dbReference>
<keyword evidence="4" id="KW-0645">Protease</keyword>
<dbReference type="FunFam" id="2.40.70.10:FF:000050">
    <property type="entry name" value="Aspartic proteinase CDR1"/>
    <property type="match status" value="1"/>
</dbReference>
<dbReference type="InterPro" id="IPR021109">
    <property type="entry name" value="Peptidase_aspartic_dom_sf"/>
</dbReference>
<dbReference type="PROSITE" id="PS51767">
    <property type="entry name" value="PEPTIDASE_A1"/>
    <property type="match status" value="1"/>
</dbReference>